<proteinExistence type="predicted"/>
<evidence type="ECO:0000313" key="2">
    <source>
        <dbReference type="Proteomes" id="UP000694865"/>
    </source>
</evidence>
<dbReference type="GeneID" id="100369242"/>
<organism evidence="2 3">
    <name type="scientific">Saccoglossus kowalevskii</name>
    <name type="common">Acorn worm</name>
    <dbReference type="NCBI Taxonomy" id="10224"/>
    <lineage>
        <taxon>Eukaryota</taxon>
        <taxon>Metazoa</taxon>
        <taxon>Hemichordata</taxon>
        <taxon>Enteropneusta</taxon>
        <taxon>Harrimaniidae</taxon>
        <taxon>Saccoglossus</taxon>
    </lineage>
</organism>
<reference evidence="3" key="1">
    <citation type="submission" date="2025-08" db="UniProtKB">
        <authorList>
            <consortium name="RefSeq"/>
        </authorList>
    </citation>
    <scope>IDENTIFICATION</scope>
    <source>
        <tissue evidence="3">Testes</tissue>
    </source>
</reference>
<feature type="chain" id="PRO_5045862814" evidence="1">
    <location>
        <begin position="24"/>
        <end position="205"/>
    </location>
</feature>
<keyword evidence="2" id="KW-1185">Reference proteome</keyword>
<dbReference type="Proteomes" id="UP000694865">
    <property type="component" value="Unplaced"/>
</dbReference>
<accession>A0ABM0GWZ4</accession>
<sequence>MRLQVFSLALVLSISVSLQGSIASTATAGPIISNNTTPVPLETTGGTDGPMPTSGPAWCFTCDEETDNDECNYAADGTNNMEYCESQGDICVTTMKFNERGNGYRIEHKGCLNHGECYDMLWEEMFDPELMSCHGGEIVTPGLTCNYCCSIFQMPACNEDFIWYLQVPEVNEWNDALDLPGAATTPTAHSVAVMLMTVLASALYF</sequence>
<dbReference type="RefSeq" id="XP_002739186.1">
    <property type="nucleotide sequence ID" value="XM_002739140.2"/>
</dbReference>
<gene>
    <name evidence="3" type="primary">LOC100369242</name>
</gene>
<protein>
    <submittedName>
        <fullName evidence="3">63 kDa sperm flagellar membrane protein-like</fullName>
    </submittedName>
</protein>
<feature type="signal peptide" evidence="1">
    <location>
        <begin position="1"/>
        <end position="23"/>
    </location>
</feature>
<keyword evidence="1" id="KW-0732">Signal</keyword>
<name>A0ABM0GWZ4_SACKO</name>
<evidence type="ECO:0000313" key="3">
    <source>
        <dbReference type="RefSeq" id="XP_002739186.1"/>
    </source>
</evidence>
<evidence type="ECO:0000256" key="1">
    <source>
        <dbReference type="SAM" id="SignalP"/>
    </source>
</evidence>